<evidence type="ECO:0000256" key="1">
    <source>
        <dbReference type="ARBA" id="ARBA00022729"/>
    </source>
</evidence>
<dbReference type="Pfam" id="PF24068">
    <property type="entry name" value="TPD1_C"/>
    <property type="match status" value="1"/>
</dbReference>
<evidence type="ECO:0000313" key="5">
    <source>
        <dbReference type="Proteomes" id="UP000324897"/>
    </source>
</evidence>
<dbReference type="OrthoDB" id="603213at2759"/>
<feature type="signal peptide" evidence="3">
    <location>
        <begin position="1"/>
        <end position="23"/>
    </location>
</feature>
<evidence type="ECO:0000256" key="3">
    <source>
        <dbReference type="SAM" id="SignalP"/>
    </source>
</evidence>
<feature type="chain" id="PRO_5023861293" description="Secreted protein" evidence="3">
    <location>
        <begin position="24"/>
        <end position="90"/>
    </location>
</feature>
<name>A0A5J9TIX2_9POAL</name>
<dbReference type="Gramene" id="TVU10828">
    <property type="protein sequence ID" value="TVU10828"/>
    <property type="gene ID" value="EJB05_44380"/>
</dbReference>
<protein>
    <recommendedName>
        <fullName evidence="6">Secreted protein</fullName>
    </recommendedName>
</protein>
<gene>
    <name evidence="4" type="ORF">EJB05_44380</name>
</gene>
<reference evidence="4 5" key="1">
    <citation type="journal article" date="2019" name="Sci. Rep.">
        <title>A high-quality genome of Eragrostis curvula grass provides insights into Poaceae evolution and supports new strategies to enhance forage quality.</title>
        <authorList>
            <person name="Carballo J."/>
            <person name="Santos B.A.C.M."/>
            <person name="Zappacosta D."/>
            <person name="Garbus I."/>
            <person name="Selva J.P."/>
            <person name="Gallo C.A."/>
            <person name="Diaz A."/>
            <person name="Albertini E."/>
            <person name="Caccamo M."/>
            <person name="Echenique V."/>
        </authorList>
    </citation>
    <scope>NUCLEOTIDE SEQUENCE [LARGE SCALE GENOMIC DNA]</scope>
    <source>
        <strain evidence="5">cv. Victoria</strain>
        <tissue evidence="4">Leaf</tissue>
    </source>
</reference>
<keyword evidence="5" id="KW-1185">Reference proteome</keyword>
<dbReference type="GO" id="GO:0001709">
    <property type="term" value="P:cell fate determination"/>
    <property type="evidence" value="ECO:0007669"/>
    <property type="project" value="TreeGrafter"/>
</dbReference>
<dbReference type="PANTHER" id="PTHR33184">
    <property type="entry name" value="PROTEIN TAPETUM DETERMINANT 1-LIKE-RELATED"/>
    <property type="match status" value="1"/>
</dbReference>
<dbReference type="Proteomes" id="UP000324897">
    <property type="component" value="Chromosome 3"/>
</dbReference>
<dbReference type="PANTHER" id="PTHR33184:SF2">
    <property type="entry name" value="APPLE DOMAIN-CONTAINING PROTEIN"/>
    <property type="match status" value="1"/>
</dbReference>
<evidence type="ECO:0000256" key="2">
    <source>
        <dbReference type="SAM" id="MobiDB-lite"/>
    </source>
</evidence>
<dbReference type="EMBL" id="RWGY01000039">
    <property type="protein sequence ID" value="TVU10828.1"/>
    <property type="molecule type" value="Genomic_DNA"/>
</dbReference>
<accession>A0A5J9TIX2</accession>
<comment type="caution">
    <text evidence="4">The sequence shown here is derived from an EMBL/GenBank/DDBJ whole genome shotgun (WGS) entry which is preliminary data.</text>
</comment>
<dbReference type="AlphaFoldDB" id="A0A5J9TIX2"/>
<dbReference type="InterPro" id="IPR040361">
    <property type="entry name" value="TPD1"/>
</dbReference>
<evidence type="ECO:0000313" key="4">
    <source>
        <dbReference type="EMBL" id="TVU10828.1"/>
    </source>
</evidence>
<evidence type="ECO:0008006" key="6">
    <source>
        <dbReference type="Google" id="ProtNLM"/>
    </source>
</evidence>
<sequence>MSWKMGPTPKAFVLLLLVAQGHGQGCDPRNIVVDQSMEGKKGIHCSVSVLILNHCRCAISNLHVRANGFSSSEPVDPSAFRRRVTSRPKA</sequence>
<keyword evidence="1 3" id="KW-0732">Signal</keyword>
<feature type="region of interest" description="Disordered" evidence="2">
    <location>
        <begin position="68"/>
        <end position="90"/>
    </location>
</feature>
<proteinExistence type="predicted"/>
<organism evidence="4 5">
    <name type="scientific">Eragrostis curvula</name>
    <name type="common">weeping love grass</name>
    <dbReference type="NCBI Taxonomy" id="38414"/>
    <lineage>
        <taxon>Eukaryota</taxon>
        <taxon>Viridiplantae</taxon>
        <taxon>Streptophyta</taxon>
        <taxon>Embryophyta</taxon>
        <taxon>Tracheophyta</taxon>
        <taxon>Spermatophyta</taxon>
        <taxon>Magnoliopsida</taxon>
        <taxon>Liliopsida</taxon>
        <taxon>Poales</taxon>
        <taxon>Poaceae</taxon>
        <taxon>PACMAD clade</taxon>
        <taxon>Chloridoideae</taxon>
        <taxon>Eragrostideae</taxon>
        <taxon>Eragrostidinae</taxon>
        <taxon>Eragrostis</taxon>
    </lineage>
</organism>
<feature type="compositionally biased region" description="Basic residues" evidence="2">
    <location>
        <begin position="80"/>
        <end position="90"/>
    </location>
</feature>